<dbReference type="AlphaFoldDB" id="A0A3P7NY26"/>
<sequence length="57" mass="6461">MEVLRRDFERTTCKQIRTYGAPGILNTLVVVVANTEATAKLNATSDEDELRFSRRGF</sequence>
<dbReference type="Proteomes" id="UP000281553">
    <property type="component" value="Unassembled WGS sequence"/>
</dbReference>
<dbReference type="EMBL" id="UYRU01104978">
    <property type="protein sequence ID" value="VDN42553.1"/>
    <property type="molecule type" value="Genomic_DNA"/>
</dbReference>
<reference evidence="1 2" key="1">
    <citation type="submission" date="2018-11" db="EMBL/GenBank/DDBJ databases">
        <authorList>
            <consortium name="Pathogen Informatics"/>
        </authorList>
    </citation>
    <scope>NUCLEOTIDE SEQUENCE [LARGE SCALE GENOMIC DNA]</scope>
</reference>
<organism evidence="1 2">
    <name type="scientific">Dibothriocephalus latus</name>
    <name type="common">Fish tapeworm</name>
    <name type="synonym">Diphyllobothrium latum</name>
    <dbReference type="NCBI Taxonomy" id="60516"/>
    <lineage>
        <taxon>Eukaryota</taxon>
        <taxon>Metazoa</taxon>
        <taxon>Spiralia</taxon>
        <taxon>Lophotrochozoa</taxon>
        <taxon>Platyhelminthes</taxon>
        <taxon>Cestoda</taxon>
        <taxon>Eucestoda</taxon>
        <taxon>Diphyllobothriidea</taxon>
        <taxon>Diphyllobothriidae</taxon>
        <taxon>Dibothriocephalus</taxon>
    </lineage>
</organism>
<name>A0A3P7NY26_DIBLA</name>
<proteinExistence type="predicted"/>
<gene>
    <name evidence="1" type="ORF">DILT_LOCUS18856</name>
</gene>
<protein>
    <submittedName>
        <fullName evidence="1">Uncharacterized protein</fullName>
    </submittedName>
</protein>
<evidence type="ECO:0000313" key="2">
    <source>
        <dbReference type="Proteomes" id="UP000281553"/>
    </source>
</evidence>
<evidence type="ECO:0000313" key="1">
    <source>
        <dbReference type="EMBL" id="VDN42553.1"/>
    </source>
</evidence>
<accession>A0A3P7NY26</accession>
<keyword evidence="2" id="KW-1185">Reference proteome</keyword>